<comment type="caution">
    <text evidence="10">The sequence shown here is derived from an EMBL/GenBank/DDBJ whole genome shotgun (WGS) entry which is preliminary data.</text>
</comment>
<gene>
    <name evidence="10" type="ORF">G9U52_09490</name>
</gene>
<evidence type="ECO:0000256" key="5">
    <source>
        <dbReference type="ARBA" id="ARBA00022692"/>
    </source>
</evidence>
<dbReference type="EMBL" id="JAAOIW010000003">
    <property type="protein sequence ID" value="NHN30066.1"/>
    <property type="molecule type" value="Genomic_DNA"/>
</dbReference>
<dbReference type="PANTHER" id="PTHR43568:SF1">
    <property type="entry name" value="P PROTEIN"/>
    <property type="match status" value="1"/>
</dbReference>
<dbReference type="Proteomes" id="UP001165962">
    <property type="component" value="Unassembled WGS sequence"/>
</dbReference>
<dbReference type="InterPro" id="IPR004680">
    <property type="entry name" value="Cit_transptr-like_dom"/>
</dbReference>
<dbReference type="RefSeq" id="WP_166148740.1">
    <property type="nucleotide sequence ID" value="NZ_JAAOIW010000003.1"/>
</dbReference>
<keyword evidence="3" id="KW-0813">Transport</keyword>
<keyword evidence="5 8" id="KW-0812">Transmembrane</keyword>
<feature type="transmembrane region" description="Helical" evidence="8">
    <location>
        <begin position="138"/>
        <end position="163"/>
    </location>
</feature>
<evidence type="ECO:0000313" key="10">
    <source>
        <dbReference type="EMBL" id="NHN30066.1"/>
    </source>
</evidence>
<protein>
    <recommendedName>
        <fullName evidence="9">Citrate transporter-like domain-containing protein</fullName>
    </recommendedName>
</protein>
<feature type="transmembrane region" description="Helical" evidence="8">
    <location>
        <begin position="283"/>
        <end position="310"/>
    </location>
</feature>
<feature type="transmembrane region" description="Helical" evidence="8">
    <location>
        <begin position="7"/>
        <end position="28"/>
    </location>
</feature>
<dbReference type="PANTHER" id="PTHR43568">
    <property type="entry name" value="P PROTEIN"/>
    <property type="match status" value="1"/>
</dbReference>
<evidence type="ECO:0000256" key="6">
    <source>
        <dbReference type="ARBA" id="ARBA00022989"/>
    </source>
</evidence>
<feature type="transmembrane region" description="Helical" evidence="8">
    <location>
        <begin position="408"/>
        <end position="429"/>
    </location>
</feature>
<feature type="transmembrane region" description="Helical" evidence="8">
    <location>
        <begin position="99"/>
        <end position="126"/>
    </location>
</feature>
<sequence>MGIVQSLAYWQIVAAIIIFICTCILVISGLVHRAYAALGGALLMLLLGIVKADEARQLMPWASIGLLVGLMVMVGMTTRTGIFSYLAVKAAQLTKGRPLLLLLFLSIMSALGAAWLDNVTAVLLLVPITLSLARLMKISAIPFVITIAISANLGGTSTIIGSLPNLIIGTGAGLTFNDFILNLAPPLLIIYIVNILLLTLFYSRSWTASKAQTLELMLVKPQAYMKDKGLIIKAVVIWVLVIGAFVLHPLLRIEMYIVALAGALLLCLLHIKRYGVRDMYRSIDWSTLIYISALFIVVGGLAAAGTVQMLVTKAMELTSGNLMYSSLLILWITGVISATMDNKIFVTLMIPIIQDLGMQSEGALHPLWWSLALGAGLGGSGTLVGATSNLIAAGLAGRAGQTITFWRFLKVGAPLTLLSLLMGTTYVMYSYY</sequence>
<evidence type="ECO:0000256" key="2">
    <source>
        <dbReference type="ARBA" id="ARBA00009843"/>
    </source>
</evidence>
<comment type="similarity">
    <text evidence="2">Belongs to the CitM (TC 2.A.11) transporter family.</text>
</comment>
<evidence type="ECO:0000256" key="7">
    <source>
        <dbReference type="ARBA" id="ARBA00023136"/>
    </source>
</evidence>
<feature type="transmembrane region" description="Helical" evidence="8">
    <location>
        <begin position="183"/>
        <end position="202"/>
    </location>
</feature>
<evidence type="ECO:0000256" key="1">
    <source>
        <dbReference type="ARBA" id="ARBA00004651"/>
    </source>
</evidence>
<feature type="transmembrane region" description="Helical" evidence="8">
    <location>
        <begin position="34"/>
        <end position="52"/>
    </location>
</feature>
<evidence type="ECO:0000259" key="9">
    <source>
        <dbReference type="Pfam" id="PF03600"/>
    </source>
</evidence>
<dbReference type="PRINTS" id="PR00758">
    <property type="entry name" value="ARSENICPUMP"/>
</dbReference>
<evidence type="ECO:0000256" key="4">
    <source>
        <dbReference type="ARBA" id="ARBA00022475"/>
    </source>
</evidence>
<keyword evidence="6 8" id="KW-1133">Transmembrane helix</keyword>
<feature type="transmembrane region" description="Helical" evidence="8">
    <location>
        <begin position="230"/>
        <end position="247"/>
    </location>
</feature>
<keyword evidence="7 8" id="KW-0472">Membrane</keyword>
<keyword evidence="11" id="KW-1185">Reference proteome</keyword>
<dbReference type="Pfam" id="PF03600">
    <property type="entry name" value="CitMHS"/>
    <property type="match status" value="1"/>
</dbReference>
<name>A0ABX0J2L1_9BACL</name>
<dbReference type="InterPro" id="IPR051475">
    <property type="entry name" value="Diverse_Ion_Transporter"/>
</dbReference>
<evidence type="ECO:0000313" key="11">
    <source>
        <dbReference type="Proteomes" id="UP001165962"/>
    </source>
</evidence>
<feature type="transmembrane region" description="Helical" evidence="8">
    <location>
        <begin position="64"/>
        <end position="87"/>
    </location>
</feature>
<keyword evidence="4" id="KW-1003">Cell membrane</keyword>
<organism evidence="10 11">
    <name type="scientific">Paenibacillus agricola</name>
    <dbReference type="NCBI Taxonomy" id="2716264"/>
    <lineage>
        <taxon>Bacteria</taxon>
        <taxon>Bacillati</taxon>
        <taxon>Bacillota</taxon>
        <taxon>Bacilli</taxon>
        <taxon>Bacillales</taxon>
        <taxon>Paenibacillaceae</taxon>
        <taxon>Paenibacillus</taxon>
    </lineage>
</organism>
<feature type="transmembrane region" description="Helical" evidence="8">
    <location>
        <begin position="253"/>
        <end position="271"/>
    </location>
</feature>
<dbReference type="InterPro" id="IPR000802">
    <property type="entry name" value="Arsenical_pump_ArsB"/>
</dbReference>
<evidence type="ECO:0000256" key="8">
    <source>
        <dbReference type="SAM" id="Phobius"/>
    </source>
</evidence>
<evidence type="ECO:0000256" key="3">
    <source>
        <dbReference type="ARBA" id="ARBA00022448"/>
    </source>
</evidence>
<feature type="domain" description="Citrate transporter-like" evidence="9">
    <location>
        <begin position="24"/>
        <end position="374"/>
    </location>
</feature>
<proteinExistence type="inferred from homology"/>
<accession>A0ABX0J2L1</accession>
<comment type="subcellular location">
    <subcellularLocation>
        <location evidence="1">Cell membrane</location>
        <topology evidence="1">Multi-pass membrane protein</topology>
    </subcellularLocation>
</comment>
<feature type="transmembrane region" description="Helical" evidence="8">
    <location>
        <begin position="322"/>
        <end position="340"/>
    </location>
</feature>
<reference evidence="10" key="1">
    <citation type="submission" date="2020-03" db="EMBL/GenBank/DDBJ databases">
        <title>Draft sequencing of Paenibacilllus sp. S3N08.</title>
        <authorList>
            <person name="Kim D.-U."/>
        </authorList>
    </citation>
    <scope>NUCLEOTIDE SEQUENCE</scope>
    <source>
        <strain evidence="10">S3N08</strain>
    </source>
</reference>